<dbReference type="PANTHER" id="PTHR44360">
    <property type="entry name" value="DNAJ HOMOLOG SUBFAMILY B MEMBER 9"/>
    <property type="match status" value="1"/>
</dbReference>
<dbReference type="Proteomes" id="UP000251889">
    <property type="component" value="Unassembled WGS sequence"/>
</dbReference>
<dbReference type="Gene3D" id="1.10.287.110">
    <property type="entry name" value="DnaJ domain"/>
    <property type="match status" value="1"/>
</dbReference>
<dbReference type="InterPro" id="IPR036869">
    <property type="entry name" value="J_dom_sf"/>
</dbReference>
<feature type="transmembrane region" description="Helical" evidence="3">
    <location>
        <begin position="206"/>
        <end position="227"/>
    </location>
</feature>
<dbReference type="PROSITE" id="PS00636">
    <property type="entry name" value="DNAJ_1"/>
    <property type="match status" value="1"/>
</dbReference>
<sequence>MKDYYAILGVSDHAHSSEIKRAYRRLAIQYHPDKNPSPEAQTLFVEINEAYDVLIDPQERRAYDLRRYKPFAEFVQEEQLPKHRDPRYRPKPNYKREKSQQLRFMERMAQPARMLNIVGLVLVLLFTVDYIMPYRQTSEVITNGPEIELQRRGAPYYLTTASHKTVKVYRKLSEFGGRIKLTQTRIFGITMSVSDLSGFNQVTMGYMYRGYIIFPLFLLIASVVGVINRRNIIINFNFAVGTGLMLIINYFLVF</sequence>
<dbReference type="Pfam" id="PF00226">
    <property type="entry name" value="DnaJ"/>
    <property type="match status" value="1"/>
</dbReference>
<feature type="transmembrane region" description="Helical" evidence="3">
    <location>
        <begin position="234"/>
        <end position="253"/>
    </location>
</feature>
<dbReference type="CDD" id="cd06257">
    <property type="entry name" value="DnaJ"/>
    <property type="match status" value="1"/>
</dbReference>
<keyword evidence="6" id="KW-1185">Reference proteome</keyword>
<feature type="domain" description="J" evidence="4">
    <location>
        <begin position="3"/>
        <end position="67"/>
    </location>
</feature>
<dbReference type="EMBL" id="QMFY01000018">
    <property type="protein sequence ID" value="RAV98389.1"/>
    <property type="molecule type" value="Genomic_DNA"/>
</dbReference>
<dbReference type="SMART" id="SM00271">
    <property type="entry name" value="DnaJ"/>
    <property type="match status" value="1"/>
</dbReference>
<name>A0A364XY88_9BACT</name>
<dbReference type="OrthoDB" id="1495940at2"/>
<dbReference type="GO" id="GO:0051087">
    <property type="term" value="F:protein-folding chaperone binding"/>
    <property type="evidence" value="ECO:0007669"/>
    <property type="project" value="TreeGrafter"/>
</dbReference>
<evidence type="ECO:0000256" key="3">
    <source>
        <dbReference type="SAM" id="Phobius"/>
    </source>
</evidence>
<dbReference type="InterPro" id="IPR051948">
    <property type="entry name" value="Hsp70_co-chaperone_J-domain"/>
</dbReference>
<comment type="caution">
    <text evidence="5">The sequence shown here is derived from an EMBL/GenBank/DDBJ whole genome shotgun (WGS) entry which is preliminary data.</text>
</comment>
<keyword evidence="3" id="KW-1133">Transmembrane helix</keyword>
<dbReference type="GO" id="GO:0051787">
    <property type="term" value="F:misfolded protein binding"/>
    <property type="evidence" value="ECO:0007669"/>
    <property type="project" value="TreeGrafter"/>
</dbReference>
<accession>A0A364XY88</accession>
<dbReference type="AlphaFoldDB" id="A0A364XY88"/>
<evidence type="ECO:0000313" key="5">
    <source>
        <dbReference type="EMBL" id="RAV98389.1"/>
    </source>
</evidence>
<keyword evidence="3" id="KW-0812">Transmembrane</keyword>
<dbReference type="RefSeq" id="WP_112749474.1">
    <property type="nucleotide sequence ID" value="NZ_QMFY01000018.1"/>
</dbReference>
<feature type="transmembrane region" description="Helical" evidence="3">
    <location>
        <begin position="114"/>
        <end position="132"/>
    </location>
</feature>
<dbReference type="InterPro" id="IPR018253">
    <property type="entry name" value="DnaJ_domain_CS"/>
</dbReference>
<evidence type="ECO:0000256" key="2">
    <source>
        <dbReference type="SAM" id="MobiDB-lite"/>
    </source>
</evidence>
<feature type="compositionally biased region" description="Basic residues" evidence="2">
    <location>
        <begin position="84"/>
        <end position="93"/>
    </location>
</feature>
<feature type="region of interest" description="Disordered" evidence="2">
    <location>
        <begin position="78"/>
        <end position="98"/>
    </location>
</feature>
<dbReference type="GO" id="GO:0036503">
    <property type="term" value="P:ERAD pathway"/>
    <property type="evidence" value="ECO:0007669"/>
    <property type="project" value="TreeGrafter"/>
</dbReference>
<reference evidence="5 6" key="1">
    <citation type="submission" date="2018-06" db="EMBL/GenBank/DDBJ databases">
        <title>Chryseolinea flavus sp. nov., a member of the phylum Bacteroidetes isolated from soil.</title>
        <authorList>
            <person name="Li Y."/>
            <person name="Wang J."/>
        </authorList>
    </citation>
    <scope>NUCLEOTIDE SEQUENCE [LARGE SCALE GENOMIC DNA]</scope>
    <source>
        <strain evidence="5 6">SDU1-6</strain>
    </source>
</reference>
<evidence type="ECO:0000313" key="6">
    <source>
        <dbReference type="Proteomes" id="UP000251889"/>
    </source>
</evidence>
<keyword evidence="3" id="KW-0472">Membrane</keyword>
<evidence type="ECO:0000259" key="4">
    <source>
        <dbReference type="PROSITE" id="PS50076"/>
    </source>
</evidence>
<protein>
    <recommendedName>
        <fullName evidence="4">J domain-containing protein</fullName>
    </recommendedName>
</protein>
<dbReference type="PANTHER" id="PTHR44360:SF1">
    <property type="entry name" value="DNAJ HOMOLOG SUBFAMILY B MEMBER 9"/>
    <property type="match status" value="1"/>
</dbReference>
<dbReference type="PROSITE" id="PS50076">
    <property type="entry name" value="DNAJ_2"/>
    <property type="match status" value="1"/>
</dbReference>
<keyword evidence="1" id="KW-0143">Chaperone</keyword>
<organism evidence="5 6">
    <name type="scientific">Pseudochryseolinea flava</name>
    <dbReference type="NCBI Taxonomy" id="2059302"/>
    <lineage>
        <taxon>Bacteria</taxon>
        <taxon>Pseudomonadati</taxon>
        <taxon>Bacteroidota</taxon>
        <taxon>Cytophagia</taxon>
        <taxon>Cytophagales</taxon>
        <taxon>Fulvivirgaceae</taxon>
        <taxon>Pseudochryseolinea</taxon>
    </lineage>
</organism>
<evidence type="ECO:0000256" key="1">
    <source>
        <dbReference type="ARBA" id="ARBA00023186"/>
    </source>
</evidence>
<dbReference type="PRINTS" id="PR00625">
    <property type="entry name" value="JDOMAIN"/>
</dbReference>
<proteinExistence type="predicted"/>
<dbReference type="SUPFAM" id="SSF46565">
    <property type="entry name" value="Chaperone J-domain"/>
    <property type="match status" value="1"/>
</dbReference>
<gene>
    <name evidence="5" type="ORF">DQQ10_23975</name>
</gene>
<dbReference type="InterPro" id="IPR001623">
    <property type="entry name" value="DnaJ_domain"/>
</dbReference>